<sequence length="310" mass="35508">MRSDPFVLAAIMYGREYLQGIRSYGGLHASWDEWWTYDGISGPEFWGLINPNWNMCEKGRRQSPINIEPDKLVYDPHLRHVHIDKHRVSGNLFNTGQSVIFKVEKGTKHHVNITGGPLVYKYRFEDLYIHFGDANAQGSEHQIGGTTFPAEIQMHDLGSNGIVGLSIMIQVGENGNDELRILSSGFGKVTYRGQHWPIRHLSLAGLLPSTHHYMTYDGSTTHPGCWETTTWLIMNKPVYITKQELYALRQLMQGDAQLPKAKMANNFRPVKALHHRTVRTNIDFTNAHRSKACPTMHQERFYAARQWPKL</sequence>
<dbReference type="GO" id="GO:0008270">
    <property type="term" value="F:zinc ion binding"/>
    <property type="evidence" value="ECO:0007669"/>
    <property type="project" value="InterPro"/>
</dbReference>
<evidence type="ECO:0000313" key="4">
    <source>
        <dbReference type="Proteomes" id="UP001487740"/>
    </source>
</evidence>
<protein>
    <recommendedName>
        <fullName evidence="2">Alpha-carbonic anhydrase domain-containing protein</fullName>
    </recommendedName>
</protein>
<dbReference type="Gene3D" id="3.10.200.10">
    <property type="entry name" value="Alpha carbonic anhydrase"/>
    <property type="match status" value="1"/>
</dbReference>
<accession>A0AAW0T5M1</accession>
<dbReference type="SMART" id="SM01057">
    <property type="entry name" value="Carb_anhydrase"/>
    <property type="match status" value="1"/>
</dbReference>
<name>A0AAW0T5M1_SCYPA</name>
<reference evidence="3 4" key="1">
    <citation type="submission" date="2023-03" db="EMBL/GenBank/DDBJ databases">
        <title>High-quality genome of Scylla paramamosain provides insights in environmental adaptation.</title>
        <authorList>
            <person name="Zhang L."/>
        </authorList>
    </citation>
    <scope>NUCLEOTIDE SEQUENCE [LARGE SCALE GENOMIC DNA]</scope>
    <source>
        <strain evidence="3">LZ_2023a</strain>
        <tissue evidence="3">Muscle</tissue>
    </source>
</reference>
<dbReference type="PROSITE" id="PS51144">
    <property type="entry name" value="ALPHA_CA_2"/>
    <property type="match status" value="1"/>
</dbReference>
<dbReference type="InterPro" id="IPR036398">
    <property type="entry name" value="CA_dom_sf"/>
</dbReference>
<evidence type="ECO:0000313" key="3">
    <source>
        <dbReference type="EMBL" id="KAK8381682.1"/>
    </source>
</evidence>
<gene>
    <name evidence="3" type="ORF">O3P69_018644</name>
</gene>
<dbReference type="PANTHER" id="PTHR18952">
    <property type="entry name" value="CARBONIC ANHYDRASE"/>
    <property type="match status" value="1"/>
</dbReference>
<organism evidence="3 4">
    <name type="scientific">Scylla paramamosain</name>
    <name type="common">Mud crab</name>
    <dbReference type="NCBI Taxonomy" id="85552"/>
    <lineage>
        <taxon>Eukaryota</taxon>
        <taxon>Metazoa</taxon>
        <taxon>Ecdysozoa</taxon>
        <taxon>Arthropoda</taxon>
        <taxon>Crustacea</taxon>
        <taxon>Multicrustacea</taxon>
        <taxon>Malacostraca</taxon>
        <taxon>Eumalacostraca</taxon>
        <taxon>Eucarida</taxon>
        <taxon>Decapoda</taxon>
        <taxon>Pleocyemata</taxon>
        <taxon>Brachyura</taxon>
        <taxon>Eubrachyura</taxon>
        <taxon>Portunoidea</taxon>
        <taxon>Portunidae</taxon>
        <taxon>Portuninae</taxon>
        <taxon>Scylla</taxon>
    </lineage>
</organism>
<comment type="similarity">
    <text evidence="1">Belongs to the alpha-carbonic anhydrase family.</text>
</comment>
<dbReference type="AlphaFoldDB" id="A0AAW0T5M1"/>
<evidence type="ECO:0000259" key="2">
    <source>
        <dbReference type="PROSITE" id="PS51144"/>
    </source>
</evidence>
<dbReference type="Proteomes" id="UP001487740">
    <property type="component" value="Unassembled WGS sequence"/>
</dbReference>
<dbReference type="InterPro" id="IPR023561">
    <property type="entry name" value="Carbonic_anhydrase_a-class"/>
</dbReference>
<dbReference type="Pfam" id="PF00194">
    <property type="entry name" value="Carb_anhydrase"/>
    <property type="match status" value="1"/>
</dbReference>
<evidence type="ECO:0000256" key="1">
    <source>
        <dbReference type="ARBA" id="ARBA00010718"/>
    </source>
</evidence>
<dbReference type="GO" id="GO:0006730">
    <property type="term" value="P:one-carbon metabolic process"/>
    <property type="evidence" value="ECO:0007669"/>
    <property type="project" value="TreeGrafter"/>
</dbReference>
<dbReference type="EMBL" id="JARAKH010000040">
    <property type="protein sequence ID" value="KAK8381682.1"/>
    <property type="molecule type" value="Genomic_DNA"/>
</dbReference>
<dbReference type="SUPFAM" id="SSF51069">
    <property type="entry name" value="Carbonic anhydrase"/>
    <property type="match status" value="1"/>
</dbReference>
<dbReference type="PANTHER" id="PTHR18952:SF228">
    <property type="entry name" value="CARBONIC ANHYDRASE-RELATED PROTEIN A, ISOFORM B"/>
    <property type="match status" value="1"/>
</dbReference>
<dbReference type="InterPro" id="IPR001148">
    <property type="entry name" value="CA_dom"/>
</dbReference>
<keyword evidence="4" id="KW-1185">Reference proteome</keyword>
<comment type="caution">
    <text evidence="3">The sequence shown here is derived from an EMBL/GenBank/DDBJ whole genome shotgun (WGS) entry which is preliminary data.</text>
</comment>
<proteinExistence type="inferred from homology"/>
<feature type="domain" description="Alpha-carbonic anhydrase" evidence="2">
    <location>
        <begin position="33"/>
        <end position="282"/>
    </location>
</feature>
<dbReference type="GO" id="GO:0004089">
    <property type="term" value="F:carbonate dehydratase activity"/>
    <property type="evidence" value="ECO:0007669"/>
    <property type="project" value="InterPro"/>
</dbReference>